<dbReference type="InterPro" id="IPR000719">
    <property type="entry name" value="Prot_kinase_dom"/>
</dbReference>
<dbReference type="GO" id="GO:0005524">
    <property type="term" value="F:ATP binding"/>
    <property type="evidence" value="ECO:0007669"/>
    <property type="project" value="InterPro"/>
</dbReference>
<dbReference type="SUPFAM" id="SSF56112">
    <property type="entry name" value="Protein kinase-like (PK-like)"/>
    <property type="match status" value="1"/>
</dbReference>
<sequence>MSLSAGSHLLNGRYRLIGSEISRVGDGELWGAIDEEEVGKPLLLKAWAFPDGHDGSPRHRPDDVQRALWDGELRTLYRVRSAPGSEDSLLQLRDVGIDYDERYFVMLFETAGLQTLATLLGSRSDHDWLNGRPEERVGLWQMLARFTDGLGLLHDQQVVHRNVVPASVLLDADEGPASARLGGFEWSIRLGRPAAARAGAGSIGWETAPEALDGLGAFGPNADWFAFGMLAARCMLPIEHLDAPNTSAEGRYRGVLKQLERPRARLTTLEAEFIRRLIAEDPTIRLSHHSDISATIRDIIGTLRDPERGDGPSRPHIVIINPANRNLVDDCLDRGLSEMLGFEPGDTFDPQRLEHRSQLHNFLYRDFADGATVTPAHGRDQYLLSGRSMHLMIRPATNDIDGKKTWQNAFCHGSAEHLTADPLIQTTVPPGRLEFFGTRDKRSQGDRLAGSARWEELLPEIDKGRQRRDEHERFLDFLRFTNQVDILIRDAELFRCEITDVKELDGACLGVEVQEIDRENPAFRKFRMEGGMAEFLVREKHSGKPGSNLIHLGSPSSESMETQIVPGENDPEWIVDEVDIPNGTAWLVPHQEPAKIPKIGDVHVLRTSGLRGQVSLIRRRKDAIAKLATHSYLLDSLTAPGQVLMNNEIARLPVPLDKDTVDKSKLTQIKTILGARPIYTVQGPPGTGKTHMVSWLLREILEEDPVAQVLITAQAHHAVDVLRSKVDKIFEAVPERRRPLAIRLRSTSRGRKDIPQMTPENGSEQQVTRDLLLQAIDRIEALGVPAEASVQADWLEACHTMVADLVSQNAEIAKEFRELVKRSASITYSTTNDGDLAALGSDVSYDWAIVEEAGKVHGFELALPMFLGHRWLLIGDPKQLPPYRIEDYDKAIAEVASTVQALEQLQLPNKNVDRDFIHGWRDRTEQQQQDFQRYCTRWLRLFERLHKLTAHHEPEGGLLTGQHRMHPTIGELVSEVYYDGQLEHFTQDATTLAPKPKILHNLITPDELRGRAVVWLDLPADDPRTREIATPKYRSEAEAHALDRFLRTLRFGNPEPLELAVLSPYAQQVAYLRKRLGTAEFREVLLDRGLVPAANPQKSPSDGERRMHDGFFTVDSFQGNQAEVIAISLVRNNQKQPSDGLGFLSHPQRMNVLISRAERLLILVGSWDFFRAQVAHVSRNPDQSSGLRHLALMTDRLESWFAEGKAVRVPADLTDFRTGIAEPRQQPATLGGTLG</sequence>
<dbReference type="SMART" id="SM00220">
    <property type="entry name" value="S_TKc"/>
    <property type="match status" value="1"/>
</dbReference>
<dbReference type="InterPro" id="IPR027417">
    <property type="entry name" value="P-loop_NTPase"/>
</dbReference>
<dbReference type="GO" id="GO:0004386">
    <property type="term" value="F:helicase activity"/>
    <property type="evidence" value="ECO:0007669"/>
    <property type="project" value="InterPro"/>
</dbReference>
<dbReference type="InterPro" id="IPR011009">
    <property type="entry name" value="Kinase-like_dom_sf"/>
</dbReference>
<dbReference type="Pfam" id="PF13086">
    <property type="entry name" value="AAA_11"/>
    <property type="match status" value="1"/>
</dbReference>
<dbReference type="RefSeq" id="WP_203737794.1">
    <property type="nucleotide sequence ID" value="NZ_BAAAUC010000002.1"/>
</dbReference>
<accession>A0A919IAC7</accession>
<dbReference type="PANTHER" id="PTHR10887:SF495">
    <property type="entry name" value="HELICASE SENATAXIN ISOFORM X1-RELATED"/>
    <property type="match status" value="1"/>
</dbReference>
<dbReference type="PROSITE" id="PS50011">
    <property type="entry name" value="PROTEIN_KINASE_DOM"/>
    <property type="match status" value="1"/>
</dbReference>
<dbReference type="InterPro" id="IPR041677">
    <property type="entry name" value="DNA2/NAM7_AAA_11"/>
</dbReference>
<dbReference type="SUPFAM" id="SSF52540">
    <property type="entry name" value="P-loop containing nucleoside triphosphate hydrolases"/>
    <property type="match status" value="1"/>
</dbReference>
<dbReference type="Gene3D" id="3.40.50.300">
    <property type="entry name" value="P-loop containing nucleotide triphosphate hydrolases"/>
    <property type="match status" value="2"/>
</dbReference>
<reference evidence="2" key="1">
    <citation type="submission" date="2021-01" db="EMBL/GenBank/DDBJ databases">
        <title>Whole genome shotgun sequence of Actinoplanes cyaneus NBRC 14990.</title>
        <authorList>
            <person name="Komaki H."/>
            <person name="Tamura T."/>
        </authorList>
    </citation>
    <scope>NUCLEOTIDE SEQUENCE</scope>
    <source>
        <strain evidence="2">NBRC 14990</strain>
    </source>
</reference>
<organism evidence="2 3">
    <name type="scientific">Actinoplanes cyaneus</name>
    <dbReference type="NCBI Taxonomy" id="52696"/>
    <lineage>
        <taxon>Bacteria</taxon>
        <taxon>Bacillati</taxon>
        <taxon>Actinomycetota</taxon>
        <taxon>Actinomycetes</taxon>
        <taxon>Micromonosporales</taxon>
        <taxon>Micromonosporaceae</taxon>
        <taxon>Actinoplanes</taxon>
    </lineage>
</organism>
<evidence type="ECO:0000313" key="3">
    <source>
        <dbReference type="Proteomes" id="UP000619479"/>
    </source>
</evidence>
<evidence type="ECO:0000259" key="1">
    <source>
        <dbReference type="PROSITE" id="PS50011"/>
    </source>
</evidence>
<dbReference type="EMBL" id="BOMH01000002">
    <property type="protein sequence ID" value="GID62415.1"/>
    <property type="molecule type" value="Genomic_DNA"/>
</dbReference>
<dbReference type="PANTHER" id="PTHR10887">
    <property type="entry name" value="DNA2/NAM7 HELICASE FAMILY"/>
    <property type="match status" value="1"/>
</dbReference>
<dbReference type="GO" id="GO:0004672">
    <property type="term" value="F:protein kinase activity"/>
    <property type="evidence" value="ECO:0007669"/>
    <property type="project" value="InterPro"/>
</dbReference>
<comment type="caution">
    <text evidence="2">The sequence shown here is derived from an EMBL/GenBank/DDBJ whole genome shotgun (WGS) entry which is preliminary data.</text>
</comment>
<evidence type="ECO:0000313" key="2">
    <source>
        <dbReference type="EMBL" id="GID62415.1"/>
    </source>
</evidence>
<dbReference type="Pfam" id="PF13087">
    <property type="entry name" value="AAA_12"/>
    <property type="match status" value="1"/>
</dbReference>
<dbReference type="CDD" id="cd18808">
    <property type="entry name" value="SF1_C_Upf1"/>
    <property type="match status" value="1"/>
</dbReference>
<dbReference type="InterPro" id="IPR045055">
    <property type="entry name" value="DNA2/NAM7-like"/>
</dbReference>
<name>A0A919IAC7_9ACTN</name>
<gene>
    <name evidence="2" type="ORF">Acy02nite_02960</name>
</gene>
<dbReference type="Proteomes" id="UP000619479">
    <property type="component" value="Unassembled WGS sequence"/>
</dbReference>
<dbReference type="AlphaFoldDB" id="A0A919IAC7"/>
<protein>
    <recommendedName>
        <fullName evidence="1">Protein kinase domain-containing protein</fullName>
    </recommendedName>
</protein>
<feature type="domain" description="Protein kinase" evidence="1">
    <location>
        <begin position="18"/>
        <end position="300"/>
    </location>
</feature>
<proteinExistence type="predicted"/>
<keyword evidence="3" id="KW-1185">Reference proteome</keyword>
<dbReference type="InterPro" id="IPR047187">
    <property type="entry name" value="SF1_C_Upf1"/>
</dbReference>
<dbReference type="Pfam" id="PF00069">
    <property type="entry name" value="Pkinase"/>
    <property type="match status" value="1"/>
</dbReference>
<dbReference type="Gene3D" id="1.10.510.10">
    <property type="entry name" value="Transferase(Phosphotransferase) domain 1"/>
    <property type="match status" value="1"/>
</dbReference>
<dbReference type="InterPro" id="IPR041679">
    <property type="entry name" value="DNA2/NAM7-like_C"/>
</dbReference>